<evidence type="ECO:0000313" key="3">
    <source>
        <dbReference type="Proteomes" id="UP000765509"/>
    </source>
</evidence>
<proteinExistence type="predicted"/>
<feature type="compositionally biased region" description="Polar residues" evidence="1">
    <location>
        <begin position="7"/>
        <end position="23"/>
    </location>
</feature>
<dbReference type="EMBL" id="AVOT02015017">
    <property type="protein sequence ID" value="MBW0498974.1"/>
    <property type="molecule type" value="Genomic_DNA"/>
</dbReference>
<gene>
    <name evidence="2" type="ORF">O181_038689</name>
</gene>
<evidence type="ECO:0008006" key="4">
    <source>
        <dbReference type="Google" id="ProtNLM"/>
    </source>
</evidence>
<dbReference type="AlphaFoldDB" id="A0A9Q3D8X4"/>
<keyword evidence="3" id="KW-1185">Reference proteome</keyword>
<reference evidence="2" key="1">
    <citation type="submission" date="2021-03" db="EMBL/GenBank/DDBJ databases">
        <title>Draft genome sequence of rust myrtle Austropuccinia psidii MF-1, a brazilian biotype.</title>
        <authorList>
            <person name="Quecine M.C."/>
            <person name="Pachon D.M.R."/>
            <person name="Bonatelli M.L."/>
            <person name="Correr F.H."/>
            <person name="Franceschini L.M."/>
            <person name="Leite T.F."/>
            <person name="Margarido G.R.A."/>
            <person name="Almeida C.A."/>
            <person name="Ferrarezi J.A."/>
            <person name="Labate C.A."/>
        </authorList>
    </citation>
    <scope>NUCLEOTIDE SEQUENCE</scope>
    <source>
        <strain evidence="2">MF-1</strain>
    </source>
</reference>
<comment type="caution">
    <text evidence="2">The sequence shown here is derived from an EMBL/GenBank/DDBJ whole genome shotgun (WGS) entry which is preliminary data.</text>
</comment>
<sequence length="86" mass="10029">MYRQKRTCSPTGKKSHSTRNSGGEESPGPVKKIIMARKVRLNGKVRRHYLVRLKSQTEDTDKWLAEDAIKYGNLPLRRFRASRRTE</sequence>
<dbReference type="Proteomes" id="UP000765509">
    <property type="component" value="Unassembled WGS sequence"/>
</dbReference>
<feature type="region of interest" description="Disordered" evidence="1">
    <location>
        <begin position="1"/>
        <end position="30"/>
    </location>
</feature>
<accession>A0A9Q3D8X4</accession>
<protein>
    <recommendedName>
        <fullName evidence="4">Chromo domain-containing protein</fullName>
    </recommendedName>
</protein>
<evidence type="ECO:0000313" key="2">
    <source>
        <dbReference type="EMBL" id="MBW0498974.1"/>
    </source>
</evidence>
<dbReference type="OrthoDB" id="10602619at2759"/>
<name>A0A9Q3D8X4_9BASI</name>
<evidence type="ECO:0000256" key="1">
    <source>
        <dbReference type="SAM" id="MobiDB-lite"/>
    </source>
</evidence>
<organism evidence="2 3">
    <name type="scientific">Austropuccinia psidii MF-1</name>
    <dbReference type="NCBI Taxonomy" id="1389203"/>
    <lineage>
        <taxon>Eukaryota</taxon>
        <taxon>Fungi</taxon>
        <taxon>Dikarya</taxon>
        <taxon>Basidiomycota</taxon>
        <taxon>Pucciniomycotina</taxon>
        <taxon>Pucciniomycetes</taxon>
        <taxon>Pucciniales</taxon>
        <taxon>Sphaerophragmiaceae</taxon>
        <taxon>Austropuccinia</taxon>
    </lineage>
</organism>